<keyword evidence="2" id="KW-1185">Reference proteome</keyword>
<comment type="caution">
    <text evidence="1">The sequence shown here is derived from an EMBL/GenBank/DDBJ whole genome shotgun (WGS) entry which is preliminary data.</text>
</comment>
<evidence type="ECO:0000313" key="2">
    <source>
        <dbReference type="Proteomes" id="UP000335636"/>
    </source>
</evidence>
<feature type="non-terminal residue" evidence="1">
    <location>
        <position position="1"/>
    </location>
</feature>
<gene>
    <name evidence="1" type="ORF">MONAX_5E008710</name>
</gene>
<proteinExistence type="predicted"/>
<evidence type="ECO:0000313" key="1">
    <source>
        <dbReference type="EMBL" id="VTJ78478.1"/>
    </source>
</evidence>
<dbReference type="AlphaFoldDB" id="A0A5E4C9H1"/>
<organism evidence="1 2">
    <name type="scientific">Marmota monax</name>
    <name type="common">Woodchuck</name>
    <dbReference type="NCBI Taxonomy" id="9995"/>
    <lineage>
        <taxon>Eukaryota</taxon>
        <taxon>Metazoa</taxon>
        <taxon>Chordata</taxon>
        <taxon>Craniata</taxon>
        <taxon>Vertebrata</taxon>
        <taxon>Euteleostomi</taxon>
        <taxon>Mammalia</taxon>
        <taxon>Eutheria</taxon>
        <taxon>Euarchontoglires</taxon>
        <taxon>Glires</taxon>
        <taxon>Rodentia</taxon>
        <taxon>Sciuromorpha</taxon>
        <taxon>Sciuridae</taxon>
        <taxon>Xerinae</taxon>
        <taxon>Marmotini</taxon>
        <taxon>Marmota</taxon>
    </lineage>
</organism>
<dbReference type="EMBL" id="CABDUW010001080">
    <property type="protein sequence ID" value="VTJ78478.1"/>
    <property type="molecule type" value="Genomic_DNA"/>
</dbReference>
<sequence length="52" mass="5528">TDRAPMGTGGSCAYNDPGRQHVWKSSSLPRGIRINSSTHTASVDTANVLQTQ</sequence>
<dbReference type="Proteomes" id="UP000335636">
    <property type="component" value="Unassembled WGS sequence"/>
</dbReference>
<name>A0A5E4C9H1_MARMO</name>
<reference evidence="1" key="1">
    <citation type="submission" date="2019-04" db="EMBL/GenBank/DDBJ databases">
        <authorList>
            <person name="Alioto T."/>
            <person name="Alioto T."/>
        </authorList>
    </citation>
    <scope>NUCLEOTIDE SEQUENCE [LARGE SCALE GENOMIC DNA]</scope>
</reference>
<accession>A0A5E4C9H1</accession>
<protein>
    <submittedName>
        <fullName evidence="1">Uncharacterized protein</fullName>
    </submittedName>
</protein>